<accession>A0ACB9H2F4</accession>
<reference evidence="2" key="1">
    <citation type="journal article" date="2022" name="Mol. Ecol. Resour.">
        <title>The genomes of chicory, endive, great burdock and yacon provide insights into Asteraceae palaeo-polyploidization history and plant inulin production.</title>
        <authorList>
            <person name="Fan W."/>
            <person name="Wang S."/>
            <person name="Wang H."/>
            <person name="Wang A."/>
            <person name="Jiang F."/>
            <person name="Liu H."/>
            <person name="Zhao H."/>
            <person name="Xu D."/>
            <person name="Zhang Y."/>
        </authorList>
    </citation>
    <scope>NUCLEOTIDE SEQUENCE [LARGE SCALE GENOMIC DNA]</scope>
    <source>
        <strain evidence="2">cv. Punajuju</strain>
    </source>
</reference>
<name>A0ACB9H2F4_CICIN</name>
<evidence type="ECO:0000313" key="2">
    <source>
        <dbReference type="Proteomes" id="UP001055811"/>
    </source>
</evidence>
<dbReference type="Proteomes" id="UP001055811">
    <property type="component" value="Linkage Group LG01"/>
</dbReference>
<reference evidence="1 2" key="2">
    <citation type="journal article" date="2022" name="Mol. Ecol. Resour.">
        <title>The genomes of chicory, endive, great burdock and yacon provide insights into Asteraceae paleo-polyploidization history and plant inulin production.</title>
        <authorList>
            <person name="Fan W."/>
            <person name="Wang S."/>
            <person name="Wang H."/>
            <person name="Wang A."/>
            <person name="Jiang F."/>
            <person name="Liu H."/>
            <person name="Zhao H."/>
            <person name="Xu D."/>
            <person name="Zhang Y."/>
        </authorList>
    </citation>
    <scope>NUCLEOTIDE SEQUENCE [LARGE SCALE GENOMIC DNA]</scope>
    <source>
        <strain evidence="2">cv. Punajuju</strain>
        <tissue evidence="1">Leaves</tissue>
    </source>
</reference>
<keyword evidence="2" id="KW-1185">Reference proteome</keyword>
<protein>
    <submittedName>
        <fullName evidence="1">Uncharacterized protein</fullName>
    </submittedName>
</protein>
<dbReference type="EMBL" id="CM042009">
    <property type="protein sequence ID" value="KAI3789513.1"/>
    <property type="molecule type" value="Genomic_DNA"/>
</dbReference>
<comment type="caution">
    <text evidence="1">The sequence shown here is derived from an EMBL/GenBank/DDBJ whole genome shotgun (WGS) entry which is preliminary data.</text>
</comment>
<proteinExistence type="predicted"/>
<organism evidence="1 2">
    <name type="scientific">Cichorium intybus</name>
    <name type="common">Chicory</name>
    <dbReference type="NCBI Taxonomy" id="13427"/>
    <lineage>
        <taxon>Eukaryota</taxon>
        <taxon>Viridiplantae</taxon>
        <taxon>Streptophyta</taxon>
        <taxon>Embryophyta</taxon>
        <taxon>Tracheophyta</taxon>
        <taxon>Spermatophyta</taxon>
        <taxon>Magnoliopsida</taxon>
        <taxon>eudicotyledons</taxon>
        <taxon>Gunneridae</taxon>
        <taxon>Pentapetalae</taxon>
        <taxon>asterids</taxon>
        <taxon>campanulids</taxon>
        <taxon>Asterales</taxon>
        <taxon>Asteraceae</taxon>
        <taxon>Cichorioideae</taxon>
        <taxon>Cichorieae</taxon>
        <taxon>Cichoriinae</taxon>
        <taxon>Cichorium</taxon>
    </lineage>
</organism>
<gene>
    <name evidence="1" type="ORF">L2E82_02312</name>
</gene>
<sequence>MNPLGMALPYTPVEHVSDPSNTGELCSFLTTNEQSTQSKSYQIQKSRQLVSTTPISQILIPGVFLIVLRS</sequence>
<evidence type="ECO:0000313" key="1">
    <source>
        <dbReference type="EMBL" id="KAI3789513.1"/>
    </source>
</evidence>